<name>A0A1Y2CDI9_9FUNG</name>
<dbReference type="Proteomes" id="UP000193642">
    <property type="component" value="Unassembled WGS sequence"/>
</dbReference>
<keyword evidence="1" id="KW-0472">Membrane</keyword>
<comment type="caution">
    <text evidence="2">The sequence shown here is derived from an EMBL/GenBank/DDBJ whole genome shotgun (WGS) entry which is preliminary data.</text>
</comment>
<evidence type="ECO:0000313" key="3">
    <source>
        <dbReference type="Proteomes" id="UP000193642"/>
    </source>
</evidence>
<evidence type="ECO:0000313" key="2">
    <source>
        <dbReference type="EMBL" id="ORY45092.1"/>
    </source>
</evidence>
<feature type="transmembrane region" description="Helical" evidence="1">
    <location>
        <begin position="56"/>
        <end position="81"/>
    </location>
</feature>
<organism evidence="2 3">
    <name type="scientific">Rhizoclosmatium globosum</name>
    <dbReference type="NCBI Taxonomy" id="329046"/>
    <lineage>
        <taxon>Eukaryota</taxon>
        <taxon>Fungi</taxon>
        <taxon>Fungi incertae sedis</taxon>
        <taxon>Chytridiomycota</taxon>
        <taxon>Chytridiomycota incertae sedis</taxon>
        <taxon>Chytridiomycetes</taxon>
        <taxon>Chytridiales</taxon>
        <taxon>Chytriomycetaceae</taxon>
        <taxon>Rhizoclosmatium</taxon>
    </lineage>
</organism>
<evidence type="ECO:0000256" key="1">
    <source>
        <dbReference type="SAM" id="Phobius"/>
    </source>
</evidence>
<gene>
    <name evidence="2" type="ORF">BCR33DRAFT_716434</name>
</gene>
<sequence>MHHSSLHSPLHMVVYGILAGSITEISVHGILCIWLLPTARVTTSPNSITKSESNKLSPIFLLMLFFNTWGIIYMALNTWALFLTRDFCFPGQIVVNLASQVYYISFDVFLLYKTYALCPAKPRIRLSIGLVILHRFLWTLADLVSSRGIYNDATNACEYYQNPITGFGYNASDIICDLFCTYIAVSKNWSHLSRHSKNFSIVARIVVHENILRSVIVLLVNSFEAFVFIGINSKNVFLAWLAYLVQDYFYARCLNAEFLWIKLRRDRLTSTVGNVGVLVTDSLNRLKEADEERQSRQSQQNRSLMMSPAIVQRPSFASVSFMAPVVRSPSVLQSPAFSEDVGSGNYPGTAVRSLSIRSYDSAQ</sequence>
<keyword evidence="3" id="KW-1185">Reference proteome</keyword>
<keyword evidence="1" id="KW-1133">Transmembrane helix</keyword>
<proteinExistence type="predicted"/>
<reference evidence="2 3" key="1">
    <citation type="submission" date="2016-07" db="EMBL/GenBank/DDBJ databases">
        <title>Pervasive Adenine N6-methylation of Active Genes in Fungi.</title>
        <authorList>
            <consortium name="DOE Joint Genome Institute"/>
            <person name="Mondo S.J."/>
            <person name="Dannebaum R.O."/>
            <person name="Kuo R.C."/>
            <person name="Labutti K."/>
            <person name="Haridas S."/>
            <person name="Kuo A."/>
            <person name="Salamov A."/>
            <person name="Ahrendt S.R."/>
            <person name="Lipzen A."/>
            <person name="Sullivan W."/>
            <person name="Andreopoulos W.B."/>
            <person name="Clum A."/>
            <person name="Lindquist E."/>
            <person name="Daum C."/>
            <person name="Ramamoorthy G.K."/>
            <person name="Gryganskyi A."/>
            <person name="Culley D."/>
            <person name="Magnuson J.K."/>
            <person name="James T.Y."/>
            <person name="O'Malley M.A."/>
            <person name="Stajich J.E."/>
            <person name="Spatafora J.W."/>
            <person name="Visel A."/>
            <person name="Grigoriev I.V."/>
        </authorList>
    </citation>
    <scope>NUCLEOTIDE SEQUENCE [LARGE SCALE GENOMIC DNA]</scope>
    <source>
        <strain evidence="2 3">JEL800</strain>
    </source>
</reference>
<feature type="transmembrane region" description="Helical" evidence="1">
    <location>
        <begin position="12"/>
        <end position="36"/>
    </location>
</feature>
<dbReference type="EMBL" id="MCGO01000020">
    <property type="protein sequence ID" value="ORY45092.1"/>
    <property type="molecule type" value="Genomic_DNA"/>
</dbReference>
<protein>
    <submittedName>
        <fullName evidence="2">Uncharacterized protein</fullName>
    </submittedName>
</protein>
<dbReference type="OrthoDB" id="2122814at2759"/>
<keyword evidence="1" id="KW-0812">Transmembrane</keyword>
<dbReference type="AlphaFoldDB" id="A0A1Y2CDI9"/>
<accession>A0A1Y2CDI9</accession>